<organism evidence="2 3">
    <name type="scientific">Daphnia galeata</name>
    <dbReference type="NCBI Taxonomy" id="27404"/>
    <lineage>
        <taxon>Eukaryota</taxon>
        <taxon>Metazoa</taxon>
        <taxon>Ecdysozoa</taxon>
        <taxon>Arthropoda</taxon>
        <taxon>Crustacea</taxon>
        <taxon>Branchiopoda</taxon>
        <taxon>Diplostraca</taxon>
        <taxon>Cladocera</taxon>
        <taxon>Anomopoda</taxon>
        <taxon>Daphniidae</taxon>
        <taxon>Daphnia</taxon>
    </lineage>
</organism>
<dbReference type="Proteomes" id="UP000789390">
    <property type="component" value="Unassembled WGS sequence"/>
</dbReference>
<reference evidence="2" key="1">
    <citation type="submission" date="2021-11" db="EMBL/GenBank/DDBJ databases">
        <authorList>
            <person name="Schell T."/>
        </authorList>
    </citation>
    <scope>NUCLEOTIDE SEQUENCE</scope>
    <source>
        <strain evidence="2">M5</strain>
    </source>
</reference>
<dbReference type="PANTHER" id="PTHR35259">
    <property type="entry name" value="BOMBESIN RECEPTOR-ACTIVATED PROTEIN C6ORF89"/>
    <property type="match status" value="1"/>
</dbReference>
<dbReference type="EMBL" id="CAKKLH010000335">
    <property type="protein sequence ID" value="CAH0112960.1"/>
    <property type="molecule type" value="Genomic_DNA"/>
</dbReference>
<evidence type="ECO:0008006" key="4">
    <source>
        <dbReference type="Google" id="ProtNLM"/>
    </source>
</evidence>
<dbReference type="PANTHER" id="PTHR35259:SF2">
    <property type="match status" value="1"/>
</dbReference>
<evidence type="ECO:0000313" key="3">
    <source>
        <dbReference type="Proteomes" id="UP000789390"/>
    </source>
</evidence>
<sequence>MNSVETDAANGSVDPLEAIKKVLEEYPAGGEEFEELIAPVEKHLRNEIWKRNFYILFKISCSTVLALVAIFTLVIYTPIYSHLRAISRIGLIQLTPYWDWSDYYHRDCLVENSFSDTDDSFSKPDCSVCEDIGTIDAVTNISTKLLIDHYIDQNIPVIVSDGAIDWRIINDPDFNLDTISKAYRDDDSGWKICQWKSNILPSTIELEDFFQQVNSYSFDRPWFAQWENCGRKSVKTGRRFYSRPYFITPVFDISFNNWILISNRYQAQRFKQVKLHTSLAMVAQIRGTNRLQFLPQQACKSECPVIQLTLLEGEIALFNPKRWNLEYQPGRDSSNLGFIIQGEID</sequence>
<evidence type="ECO:0000313" key="2">
    <source>
        <dbReference type="EMBL" id="CAH0112960.1"/>
    </source>
</evidence>
<gene>
    <name evidence="2" type="ORF">DGAL_LOCUS16759</name>
</gene>
<feature type="transmembrane region" description="Helical" evidence="1">
    <location>
        <begin position="53"/>
        <end position="76"/>
    </location>
</feature>
<protein>
    <recommendedName>
        <fullName evidence="4">Transmembrane protein</fullName>
    </recommendedName>
</protein>
<dbReference type="AlphaFoldDB" id="A0A8J2WRJ4"/>
<accession>A0A8J2WRJ4</accession>
<dbReference type="InterPro" id="IPR038757">
    <property type="entry name" value="BRAP"/>
</dbReference>
<keyword evidence="3" id="KW-1185">Reference proteome</keyword>
<keyword evidence="1" id="KW-1133">Transmembrane helix</keyword>
<proteinExistence type="predicted"/>
<evidence type="ECO:0000256" key="1">
    <source>
        <dbReference type="SAM" id="Phobius"/>
    </source>
</evidence>
<keyword evidence="1" id="KW-0472">Membrane</keyword>
<dbReference type="OrthoDB" id="10059103at2759"/>
<dbReference type="Gene3D" id="2.60.120.650">
    <property type="entry name" value="Cupin"/>
    <property type="match status" value="1"/>
</dbReference>
<name>A0A8J2WRJ4_9CRUS</name>
<keyword evidence="1" id="KW-0812">Transmembrane</keyword>
<comment type="caution">
    <text evidence="2">The sequence shown here is derived from an EMBL/GenBank/DDBJ whole genome shotgun (WGS) entry which is preliminary data.</text>
</comment>